<dbReference type="Gene3D" id="3.40.630.30">
    <property type="match status" value="1"/>
</dbReference>
<dbReference type="PANTHER" id="PTHR43792">
    <property type="entry name" value="GNAT FAMILY, PUTATIVE (AFU_ORTHOLOGUE AFUA_3G00765)-RELATED-RELATED"/>
    <property type="match status" value="1"/>
</dbReference>
<dbReference type="Proteomes" id="UP000195540">
    <property type="component" value="Chromosome"/>
</dbReference>
<proteinExistence type="predicted"/>
<feature type="domain" description="N-acetyltransferase" evidence="1">
    <location>
        <begin position="9"/>
        <end position="178"/>
    </location>
</feature>
<sequence>MMELATPRLRLREWRESDKAPFFLHINASASVMRYFPSPLTRAESDAMVDTLRDKFIQQNGWGLWAVELKETQELIGFVGLNIPNAPLPFNPCVEIGWRIAQSHWRKGYTYEAALTVLKYAFEQLKLEEVVAFTAVTNLPSEGVMKKLGMKKSEYFMHPSLDKTHPLAQHVLYRLKKADFIFPINV</sequence>
<dbReference type="Pfam" id="PF13302">
    <property type="entry name" value="Acetyltransf_3"/>
    <property type="match status" value="1"/>
</dbReference>
<dbReference type="GeneID" id="6802067"/>
<accession>A0AAJ1DH77</accession>
<dbReference type="RefSeq" id="WP_012368174.1">
    <property type="nucleotide sequence ID" value="NZ_ABFDCH020000137.1"/>
</dbReference>
<evidence type="ECO:0000313" key="2">
    <source>
        <dbReference type="EMBL" id="ARX34106.1"/>
    </source>
</evidence>
<dbReference type="Proteomes" id="UP001171165">
    <property type="component" value="Unassembled WGS sequence"/>
</dbReference>
<reference evidence="3" key="2">
    <citation type="submission" date="2023-06" db="EMBL/GenBank/DDBJ databases">
        <authorList>
            <consortium name="Clinical and Environmental Microbiology Branch: Whole genome sequencing antimicrobial resistance pathogens in the healthcare setting"/>
        </authorList>
    </citation>
    <scope>NUCLEOTIDE SEQUENCE</scope>
    <source>
        <strain evidence="3">Microbial</strain>
    </source>
</reference>
<evidence type="ECO:0000259" key="1">
    <source>
        <dbReference type="PROSITE" id="PS51186"/>
    </source>
</evidence>
<protein>
    <submittedName>
        <fullName evidence="2 3">N-acetyltransferase</fullName>
    </submittedName>
</protein>
<dbReference type="SUPFAM" id="SSF55729">
    <property type="entry name" value="Acyl-CoA N-acyltransferases (Nat)"/>
    <property type="match status" value="1"/>
</dbReference>
<dbReference type="InterPro" id="IPR016181">
    <property type="entry name" value="Acyl_CoA_acyltransferase"/>
</dbReference>
<evidence type="ECO:0000313" key="3">
    <source>
        <dbReference type="EMBL" id="EKW9775051.1"/>
    </source>
</evidence>
<dbReference type="EMBL" id="ABKSPD020000002">
    <property type="protein sequence ID" value="EKW9775051.1"/>
    <property type="molecule type" value="Genomic_DNA"/>
</dbReference>
<dbReference type="InterPro" id="IPR051531">
    <property type="entry name" value="N-acetyltransferase"/>
</dbReference>
<dbReference type="KEGG" id="pvl:AOB99_11820"/>
<gene>
    <name evidence="2" type="ORF">AM402_08050</name>
    <name evidence="3" type="ORF">PW210_000835</name>
</gene>
<dbReference type="GO" id="GO:0016747">
    <property type="term" value="F:acyltransferase activity, transferring groups other than amino-acyl groups"/>
    <property type="evidence" value="ECO:0007669"/>
    <property type="project" value="InterPro"/>
</dbReference>
<name>A0AAJ1DH77_PROMI</name>
<reference evidence="2 4" key="1">
    <citation type="submission" date="2017-05" db="EMBL/GenBank/DDBJ databases">
        <title>Whole genome sequencing of Proteus mirabilis AR_0155.</title>
        <authorList>
            <person name="Conlan S."/>
            <person name="Thomas P.J."/>
            <person name="Mullikin J."/>
            <person name="Frank K.M."/>
            <person name="Segre J.A."/>
        </authorList>
    </citation>
    <scope>NUCLEOTIDE SEQUENCE [LARGE SCALE GENOMIC DNA]</scope>
    <source>
        <strain evidence="2 4">AR_0155</strain>
    </source>
</reference>
<dbReference type="EMBL" id="CP021694">
    <property type="protein sequence ID" value="ARX34106.1"/>
    <property type="molecule type" value="Genomic_DNA"/>
</dbReference>
<dbReference type="InterPro" id="IPR000182">
    <property type="entry name" value="GNAT_dom"/>
</dbReference>
<dbReference type="PANTHER" id="PTHR43792:SF1">
    <property type="entry name" value="N-ACETYLTRANSFERASE DOMAIN-CONTAINING PROTEIN"/>
    <property type="match status" value="1"/>
</dbReference>
<dbReference type="PROSITE" id="PS51186">
    <property type="entry name" value="GNAT"/>
    <property type="match status" value="1"/>
</dbReference>
<dbReference type="AlphaFoldDB" id="A0AAJ1DH77"/>
<evidence type="ECO:0000313" key="4">
    <source>
        <dbReference type="Proteomes" id="UP000195540"/>
    </source>
</evidence>
<evidence type="ECO:0000313" key="5">
    <source>
        <dbReference type="Proteomes" id="UP001171165"/>
    </source>
</evidence>
<organism evidence="3 5">
    <name type="scientific">Proteus mirabilis</name>
    <dbReference type="NCBI Taxonomy" id="584"/>
    <lineage>
        <taxon>Bacteria</taxon>
        <taxon>Pseudomonadati</taxon>
        <taxon>Pseudomonadota</taxon>
        <taxon>Gammaproteobacteria</taxon>
        <taxon>Enterobacterales</taxon>
        <taxon>Morganellaceae</taxon>
        <taxon>Proteus</taxon>
    </lineage>
</organism>